<dbReference type="SUPFAM" id="SSF53098">
    <property type="entry name" value="Ribonuclease H-like"/>
    <property type="match status" value="1"/>
</dbReference>
<dbReference type="InterPro" id="IPR012337">
    <property type="entry name" value="RNaseH-like_sf"/>
</dbReference>
<evidence type="ECO:0000313" key="2">
    <source>
        <dbReference type="Proteomes" id="UP000635316"/>
    </source>
</evidence>
<keyword evidence="2" id="KW-1185">Reference proteome</keyword>
<dbReference type="RefSeq" id="WP_200237227.1">
    <property type="nucleotide sequence ID" value="NZ_JAENGP010000012.1"/>
</dbReference>
<protein>
    <recommendedName>
        <fullName evidence="3">Transposase IS4-like domain-containing protein</fullName>
    </recommendedName>
</protein>
<gene>
    <name evidence="1" type="ORF">JHL22_10930</name>
</gene>
<accession>A0ABS1ECV3</accession>
<dbReference type="EMBL" id="JAENGP010000012">
    <property type="protein sequence ID" value="MBK1781732.1"/>
    <property type="molecule type" value="Genomic_DNA"/>
</dbReference>
<dbReference type="PANTHER" id="PTHR37319">
    <property type="entry name" value="TRANSPOSASE"/>
    <property type="match status" value="1"/>
</dbReference>
<proteinExistence type="predicted"/>
<dbReference type="InterPro" id="IPR047768">
    <property type="entry name" value="Tn5p-like"/>
</dbReference>
<sequence>MPILNNVYSSDIYELFCIAKTYDTHFLIRTSVDRLAGDGGHTIAQEMQDTLGKGFHRVTLRDKNDKVTQAKLAIKYRRITVLPPIGKQKCYPSLELTVLHANEVNAPANRKKLEWKLITDLPVRSRKEAVEKLDWYAMRWKIELFHKILKSGCRVEDSKLRTAQRLTNIIAIFCIVSWRIF</sequence>
<dbReference type="PANTHER" id="PTHR37319:SF1">
    <property type="entry name" value="TRANSPOSASE TN5 DIMERISATION DOMAIN-CONTAINING PROTEIN"/>
    <property type="match status" value="1"/>
</dbReference>
<reference evidence="1 2" key="1">
    <citation type="submission" date="2020-12" db="EMBL/GenBank/DDBJ databases">
        <authorList>
            <person name="Lu T."/>
            <person name="Wang Q."/>
            <person name="Han X."/>
        </authorList>
    </citation>
    <scope>NUCLEOTIDE SEQUENCE [LARGE SCALE GENOMIC DNA]</scope>
    <source>
        <strain evidence="1 2">WQ 585</strain>
    </source>
</reference>
<dbReference type="Proteomes" id="UP000635316">
    <property type="component" value="Unassembled WGS sequence"/>
</dbReference>
<evidence type="ECO:0008006" key="3">
    <source>
        <dbReference type="Google" id="ProtNLM"/>
    </source>
</evidence>
<name>A0ABS1ECV3_9BURK</name>
<organism evidence="1 2">
    <name type="scientific">Advenella mandrilli</name>
    <dbReference type="NCBI Taxonomy" id="2800330"/>
    <lineage>
        <taxon>Bacteria</taxon>
        <taxon>Pseudomonadati</taxon>
        <taxon>Pseudomonadota</taxon>
        <taxon>Betaproteobacteria</taxon>
        <taxon>Burkholderiales</taxon>
        <taxon>Alcaligenaceae</taxon>
    </lineage>
</organism>
<comment type="caution">
    <text evidence="1">The sequence shown here is derived from an EMBL/GenBank/DDBJ whole genome shotgun (WGS) entry which is preliminary data.</text>
</comment>
<dbReference type="Gene3D" id="3.90.350.10">
    <property type="entry name" value="Transposase Inhibitor Protein From Tn5, Chain A, domain 1"/>
    <property type="match status" value="1"/>
</dbReference>
<evidence type="ECO:0000313" key="1">
    <source>
        <dbReference type="EMBL" id="MBK1781732.1"/>
    </source>
</evidence>